<evidence type="ECO:0000313" key="3">
    <source>
        <dbReference type="Proteomes" id="UP000262272"/>
    </source>
</evidence>
<proteinExistence type="predicted"/>
<organism evidence="2 3">
    <name type="scientific">Gordonia phage Ali17</name>
    <dbReference type="NCBI Taxonomy" id="2301561"/>
    <lineage>
        <taxon>Viruses</taxon>
        <taxon>Duplodnaviria</taxon>
        <taxon>Heunggongvirae</taxon>
        <taxon>Uroviricota</taxon>
        <taxon>Caudoviricetes</taxon>
        <taxon>Stackebrandtviridae</taxon>
        <taxon>Schenleyvirinae</taxon>
        <taxon>Leonardvirus</taxon>
        <taxon>Leonardvirus ali17</taxon>
    </lineage>
</organism>
<dbReference type="EMBL" id="MH669000">
    <property type="protein sequence ID" value="AXQ60644.1"/>
    <property type="molecule type" value="Genomic_DNA"/>
</dbReference>
<dbReference type="RefSeq" id="YP_010002505.1">
    <property type="nucleotide sequence ID" value="NC_053245.1"/>
</dbReference>
<dbReference type="KEGG" id="vg:63027056"/>
<name>A0A385DN00_9CAUD</name>
<feature type="region of interest" description="Disordered" evidence="1">
    <location>
        <begin position="177"/>
        <end position="224"/>
    </location>
</feature>
<dbReference type="GeneID" id="63027056"/>
<accession>A0A385DN00</accession>
<feature type="compositionally biased region" description="Polar residues" evidence="1">
    <location>
        <begin position="193"/>
        <end position="215"/>
    </location>
</feature>
<evidence type="ECO:0000256" key="1">
    <source>
        <dbReference type="SAM" id="MobiDB-lite"/>
    </source>
</evidence>
<sequence>MALAPPWTDAPSGFVLDGAVLSTRIPDTRSLVIPLLIDEGDPRGGLYSVLAMCDDISSWQLIRAIVEPGAQITLAVLDSIADRLFETHIGVPRWVAQRVWQQAYGSWTLVDGEMQLRGLDLLSMPMQRATTAVYALIRSWHTNDDEQLKRWTRKVETPPLREIRRYRREDVAIESASTDSMAEQMAKMKRNNAPAQASRGATITMPSSDTLSPDTNDPRGLPPH</sequence>
<protein>
    <recommendedName>
        <fullName evidence="4">Tail assembly chaperone</fullName>
    </recommendedName>
</protein>
<evidence type="ECO:0008006" key="4">
    <source>
        <dbReference type="Google" id="ProtNLM"/>
    </source>
</evidence>
<evidence type="ECO:0000313" key="2">
    <source>
        <dbReference type="EMBL" id="AXQ60644.1"/>
    </source>
</evidence>
<dbReference type="Proteomes" id="UP000262272">
    <property type="component" value="Segment"/>
</dbReference>
<gene>
    <name evidence="2" type="primary">28</name>
    <name evidence="2" type="ORF">SEA_ALI17_28</name>
</gene>
<keyword evidence="3" id="KW-1185">Reference proteome</keyword>
<reference evidence="2 3" key="1">
    <citation type="submission" date="2018-07" db="EMBL/GenBank/DDBJ databases">
        <authorList>
            <person name="Celious N.A."/>
            <person name="Jones R.M."/>
            <person name="Banks M.D."/>
            <person name="Grant A."/>
            <person name="McCray S.R."/>
            <person name="Melton Z.A."/>
            <person name="Mitchell A.N."/>
            <person name="Smalls C.A."/>
            <person name="Postiglione A.E."/>
            <person name="Patwardhan S."/>
            <person name="Newman R.H."/>
            <person name="Coomans R.J."/>
            <person name="Warner M.H."/>
            <person name="Garlena R.A."/>
            <person name="Russell D.A."/>
            <person name="Pope W.H."/>
            <person name="Jacobs-Sera D."/>
            <person name="Hatfull G.F."/>
        </authorList>
    </citation>
    <scope>NUCLEOTIDE SEQUENCE [LARGE SCALE GENOMIC DNA]</scope>
</reference>